<name>T1JFD7_STRMM</name>
<proteinExistence type="predicted"/>
<dbReference type="HOGENOM" id="CLU_1752025_0_0_1"/>
<dbReference type="EnsemblMetazoa" id="SMAR012551-RA">
    <property type="protein sequence ID" value="SMAR012551-PA"/>
    <property type="gene ID" value="SMAR012551"/>
</dbReference>
<dbReference type="EMBL" id="JH432154">
    <property type="status" value="NOT_ANNOTATED_CDS"/>
    <property type="molecule type" value="Genomic_DNA"/>
</dbReference>
<accession>T1JFD7</accession>
<dbReference type="AlphaFoldDB" id="T1JFD7"/>
<protein>
    <submittedName>
        <fullName evidence="1">Uncharacterized protein</fullName>
    </submittedName>
</protein>
<dbReference type="Proteomes" id="UP000014500">
    <property type="component" value="Unassembled WGS sequence"/>
</dbReference>
<reference evidence="2" key="1">
    <citation type="submission" date="2011-05" db="EMBL/GenBank/DDBJ databases">
        <authorList>
            <person name="Richards S.R."/>
            <person name="Qu J."/>
            <person name="Jiang H."/>
            <person name="Jhangiani S.N."/>
            <person name="Agravi P."/>
            <person name="Goodspeed R."/>
            <person name="Gross S."/>
            <person name="Mandapat C."/>
            <person name="Jackson L."/>
            <person name="Mathew T."/>
            <person name="Pu L."/>
            <person name="Thornton R."/>
            <person name="Saada N."/>
            <person name="Wilczek-Boney K.B."/>
            <person name="Lee S."/>
            <person name="Kovar C."/>
            <person name="Wu Y."/>
            <person name="Scherer S.E."/>
            <person name="Worley K.C."/>
            <person name="Muzny D.M."/>
            <person name="Gibbs R."/>
        </authorList>
    </citation>
    <scope>NUCLEOTIDE SEQUENCE</scope>
    <source>
        <strain evidence="2">Brora</strain>
    </source>
</reference>
<sequence>MQANALEPITMLSYTGLVKILGVNSKENRRHICLVSPQKATRVNYGGLQSTFIYTVEKSNDGVFYLQQEISQIDGLKVLEGITSVENGCVRVPVVNQGAAAVQIKKGRKIGQIEEIFDAPSLQCSEQYEENTDGNSIWVSTSNDKRAKN</sequence>
<organism evidence="1 2">
    <name type="scientific">Strigamia maritima</name>
    <name type="common">European centipede</name>
    <name type="synonym">Geophilus maritimus</name>
    <dbReference type="NCBI Taxonomy" id="126957"/>
    <lineage>
        <taxon>Eukaryota</taxon>
        <taxon>Metazoa</taxon>
        <taxon>Ecdysozoa</taxon>
        <taxon>Arthropoda</taxon>
        <taxon>Myriapoda</taxon>
        <taxon>Chilopoda</taxon>
        <taxon>Pleurostigmophora</taxon>
        <taxon>Geophilomorpha</taxon>
        <taxon>Linotaeniidae</taxon>
        <taxon>Strigamia</taxon>
    </lineage>
</organism>
<evidence type="ECO:0000313" key="2">
    <source>
        <dbReference type="Proteomes" id="UP000014500"/>
    </source>
</evidence>
<keyword evidence="2" id="KW-1185">Reference proteome</keyword>
<reference evidence="1" key="2">
    <citation type="submission" date="2015-02" db="UniProtKB">
        <authorList>
            <consortium name="EnsemblMetazoa"/>
        </authorList>
    </citation>
    <scope>IDENTIFICATION</scope>
</reference>
<evidence type="ECO:0000313" key="1">
    <source>
        <dbReference type="EnsemblMetazoa" id="SMAR012551-PA"/>
    </source>
</evidence>